<evidence type="ECO:0000256" key="1">
    <source>
        <dbReference type="ARBA" id="ARBA00022598"/>
    </source>
</evidence>
<comment type="caution">
    <text evidence="7">The sequence shown here is derived from an EMBL/GenBank/DDBJ whole genome shotgun (WGS) entry which is preliminary data.</text>
</comment>
<reference evidence="7" key="1">
    <citation type="journal article" date="2021" name="Sci. Rep.">
        <title>Diploid genomic architecture of Nitzschia inconspicua, an elite biomass production diatom.</title>
        <authorList>
            <person name="Oliver A."/>
            <person name="Podell S."/>
            <person name="Pinowska A."/>
            <person name="Traller J.C."/>
            <person name="Smith S.R."/>
            <person name="McClure R."/>
            <person name="Beliaev A."/>
            <person name="Bohutskyi P."/>
            <person name="Hill E.A."/>
            <person name="Rabines A."/>
            <person name="Zheng H."/>
            <person name="Allen L.Z."/>
            <person name="Kuo A."/>
            <person name="Grigoriev I.V."/>
            <person name="Allen A.E."/>
            <person name="Hazlebeck D."/>
            <person name="Allen E.E."/>
        </authorList>
    </citation>
    <scope>NUCLEOTIDE SEQUENCE</scope>
    <source>
        <strain evidence="7">Hildebrandi</strain>
    </source>
</reference>
<name>A0A9K3LUC4_9STRA</name>
<keyword evidence="1" id="KW-0436">Ligase</keyword>
<keyword evidence="3 4" id="KW-0067">ATP-binding</keyword>
<keyword evidence="2 4" id="KW-0547">Nucleotide-binding</keyword>
<evidence type="ECO:0000313" key="8">
    <source>
        <dbReference type="Proteomes" id="UP000693970"/>
    </source>
</evidence>
<protein>
    <submittedName>
        <fullName evidence="7">ATP-grasp domain containing protein</fullName>
    </submittedName>
</protein>
<keyword evidence="5" id="KW-1133">Transmembrane helix</keyword>
<keyword evidence="8" id="KW-1185">Reference proteome</keyword>
<gene>
    <name evidence="7" type="ORF">IV203_031145</name>
</gene>
<evidence type="ECO:0000256" key="3">
    <source>
        <dbReference type="ARBA" id="ARBA00022840"/>
    </source>
</evidence>
<feature type="transmembrane region" description="Helical" evidence="5">
    <location>
        <begin position="21"/>
        <end position="42"/>
    </location>
</feature>
<dbReference type="Pfam" id="PF13535">
    <property type="entry name" value="ATP-grasp_4"/>
    <property type="match status" value="1"/>
</dbReference>
<feature type="domain" description="ATP-grasp" evidence="6">
    <location>
        <begin position="230"/>
        <end position="451"/>
    </location>
</feature>
<dbReference type="Proteomes" id="UP000693970">
    <property type="component" value="Unassembled WGS sequence"/>
</dbReference>
<evidence type="ECO:0000259" key="6">
    <source>
        <dbReference type="PROSITE" id="PS50975"/>
    </source>
</evidence>
<dbReference type="PANTHER" id="PTHR43585:SF2">
    <property type="entry name" value="ATP-GRASP ENZYME FSQD"/>
    <property type="match status" value="1"/>
</dbReference>
<evidence type="ECO:0000313" key="7">
    <source>
        <dbReference type="EMBL" id="KAG7368402.1"/>
    </source>
</evidence>
<dbReference type="InterPro" id="IPR052032">
    <property type="entry name" value="ATP-dep_AA_Ligase"/>
</dbReference>
<sequence>MPKPIVDLSRTCRLLTSKKERGAPCLLVVLVLVTTCTVSISWPHRRAFFHTSINSGPRSLSRFRAGEVVHADTVVTEKVPHVEHSEEKTFSGKIQNSTKALILMDAFCDYHGLYLAERARQVYGVATISVLSDYMAGYFLQQHSKQSDHGESPDELLSQAMPSSLEETKIWLQSLQLVHGLDEIVAVICESDPGLAHAEQLGEWLNVTYQNNSGPKGAINEARRNKFLMMETLRTAGVPVVQQQLCQTEDEAVEFASQLGLTESSLSTSPTRVVVKPCRGCGSDDVFLCQDLLSVRQAFDRIHGSTVFGSPDKKHESVLLQEFVVGQEFAIDTVSKNGHMKIAAIWKYDKRPANGAPFVYYATQLYSSDAQEIQENVKCILYDYLDDCLTALDIAWGITHSEVILSVDSKTGKLTPRLVEVNCRQHNMNFFPLTMSGIGYNVFDMLLAAYLGDDNNVHDGGESVGEKLDWELLPDIPSIRLNAAMIHLVNTQEGILIQVNEPALYEIQAMESVWDLEVYHHFLEPGSEIKPTVDIKTDAGWVQLLHPDKDIFERDYRRIIELMPTLFEVEHGRK</sequence>
<proteinExistence type="predicted"/>
<dbReference type="GO" id="GO:0046872">
    <property type="term" value="F:metal ion binding"/>
    <property type="evidence" value="ECO:0007669"/>
    <property type="project" value="InterPro"/>
</dbReference>
<keyword evidence="5" id="KW-0812">Transmembrane</keyword>
<organism evidence="7 8">
    <name type="scientific">Nitzschia inconspicua</name>
    <dbReference type="NCBI Taxonomy" id="303405"/>
    <lineage>
        <taxon>Eukaryota</taxon>
        <taxon>Sar</taxon>
        <taxon>Stramenopiles</taxon>
        <taxon>Ochrophyta</taxon>
        <taxon>Bacillariophyta</taxon>
        <taxon>Bacillariophyceae</taxon>
        <taxon>Bacillariophycidae</taxon>
        <taxon>Bacillariales</taxon>
        <taxon>Bacillariaceae</taxon>
        <taxon>Nitzschia</taxon>
    </lineage>
</organism>
<dbReference type="PANTHER" id="PTHR43585">
    <property type="entry name" value="FUMIPYRROLE BIOSYNTHESIS PROTEIN C"/>
    <property type="match status" value="1"/>
</dbReference>
<keyword evidence="5" id="KW-0472">Membrane</keyword>
<dbReference type="OrthoDB" id="434648at2759"/>
<evidence type="ECO:0000256" key="4">
    <source>
        <dbReference type="PROSITE-ProRule" id="PRU00409"/>
    </source>
</evidence>
<evidence type="ECO:0000256" key="5">
    <source>
        <dbReference type="SAM" id="Phobius"/>
    </source>
</evidence>
<reference evidence="7" key="2">
    <citation type="submission" date="2021-04" db="EMBL/GenBank/DDBJ databases">
        <authorList>
            <person name="Podell S."/>
        </authorList>
    </citation>
    <scope>NUCLEOTIDE SEQUENCE</scope>
    <source>
        <strain evidence="7">Hildebrandi</strain>
    </source>
</reference>
<dbReference type="GO" id="GO:0016874">
    <property type="term" value="F:ligase activity"/>
    <property type="evidence" value="ECO:0007669"/>
    <property type="project" value="UniProtKB-KW"/>
</dbReference>
<dbReference type="GO" id="GO:0005524">
    <property type="term" value="F:ATP binding"/>
    <property type="evidence" value="ECO:0007669"/>
    <property type="project" value="UniProtKB-UniRule"/>
</dbReference>
<evidence type="ECO:0000256" key="2">
    <source>
        <dbReference type="ARBA" id="ARBA00022741"/>
    </source>
</evidence>
<dbReference type="InterPro" id="IPR011761">
    <property type="entry name" value="ATP-grasp"/>
</dbReference>
<dbReference type="EMBL" id="JAGRRH010000006">
    <property type="protein sequence ID" value="KAG7368402.1"/>
    <property type="molecule type" value="Genomic_DNA"/>
</dbReference>
<accession>A0A9K3LUC4</accession>
<dbReference type="AlphaFoldDB" id="A0A9K3LUC4"/>
<dbReference type="PROSITE" id="PS50975">
    <property type="entry name" value="ATP_GRASP"/>
    <property type="match status" value="1"/>
</dbReference>